<keyword evidence="2" id="KW-0813">Transport</keyword>
<evidence type="ECO:0000313" key="10">
    <source>
        <dbReference type="Proteomes" id="UP000001449"/>
    </source>
</evidence>
<dbReference type="GO" id="GO:0008324">
    <property type="term" value="F:monoatomic cation transmembrane transporter activity"/>
    <property type="evidence" value="ECO:0000318"/>
    <property type="project" value="GO_Central"/>
</dbReference>
<accession>B8CDW7</accession>
<dbReference type="InterPro" id="IPR044880">
    <property type="entry name" value="NCX_ion-bd_dom_sf"/>
</dbReference>
<dbReference type="Gene3D" id="1.20.1420.30">
    <property type="entry name" value="NCX, central ion-binding region"/>
    <property type="match status" value="1"/>
</dbReference>
<dbReference type="PaxDb" id="35128-Thaps10566"/>
<feature type="transmembrane region" description="Helical" evidence="7">
    <location>
        <begin position="186"/>
        <end position="204"/>
    </location>
</feature>
<proteinExistence type="predicted"/>
<evidence type="ECO:0000256" key="6">
    <source>
        <dbReference type="SAM" id="MobiDB-lite"/>
    </source>
</evidence>
<dbReference type="GO" id="GO:0016020">
    <property type="term" value="C:membrane"/>
    <property type="evidence" value="ECO:0000318"/>
    <property type="project" value="GO_Central"/>
</dbReference>
<feature type="transmembrane region" description="Helical" evidence="7">
    <location>
        <begin position="31"/>
        <end position="52"/>
    </location>
</feature>
<evidence type="ECO:0000256" key="7">
    <source>
        <dbReference type="SAM" id="Phobius"/>
    </source>
</evidence>
<dbReference type="eggNOG" id="KOG2399">
    <property type="taxonomic scope" value="Eukaryota"/>
</dbReference>
<evidence type="ECO:0000256" key="1">
    <source>
        <dbReference type="ARBA" id="ARBA00004141"/>
    </source>
</evidence>
<evidence type="ECO:0000313" key="9">
    <source>
        <dbReference type="EMBL" id="EED88279.1"/>
    </source>
</evidence>
<dbReference type="HOGENOM" id="CLU_604838_0_0_1"/>
<sequence length="453" mass="49961">MSYVDENDATTKTTTQPAPTTSSLSNKLQSIFIYLLLPPLLLLYLLLLFRLLSTTADHYFSPALETFSFELGLPPRFAGATLLALGNGSPDLGSTVNAILLWNEDGARAAVGGSGGGGGGWTMSLGSLSGGGMFVGTIVCGLIVQNSSGIPCRGAFLRDVIMYAFSVFVVWQILESGNVTRHDVWLLLGMWLAYVSLIFCADMYHRKVTLPRLQAEGKKRRESIKIERIKRLSRASELIKSGAAVANEEVLDELSPLMMDNATYGERSWEPLKDGALEATDIETTAPSTDSTSSVIPRRPRLSVGDRFAMLMSNYDPASVKFDISSRSSTVSNDSEGEILHNLMHNFHTINRSSLILSSPKEEGGAIIMKEADQSQHRMPQRLSSFPEELDEESIIDEGRDRACSIGLFADVYQELVFQTQEYCEKHYVDEPSRLERFGFILELPFTIIRTVS</sequence>
<evidence type="ECO:0000256" key="3">
    <source>
        <dbReference type="ARBA" id="ARBA00022692"/>
    </source>
</evidence>
<feature type="compositionally biased region" description="Low complexity" evidence="6">
    <location>
        <begin position="10"/>
        <end position="21"/>
    </location>
</feature>
<dbReference type="InterPro" id="IPR004837">
    <property type="entry name" value="NaCa_Exmemb"/>
</dbReference>
<feature type="region of interest" description="Disordered" evidence="6">
    <location>
        <begin position="1"/>
        <end position="23"/>
    </location>
</feature>
<evidence type="ECO:0000259" key="8">
    <source>
        <dbReference type="Pfam" id="PF01699"/>
    </source>
</evidence>
<dbReference type="Pfam" id="PF01699">
    <property type="entry name" value="Na_Ca_ex"/>
    <property type="match status" value="1"/>
</dbReference>
<gene>
    <name evidence="9" type="ORF">THAPSDRAFT_10566</name>
</gene>
<keyword evidence="3 7" id="KW-0812">Transmembrane</keyword>
<protein>
    <recommendedName>
        <fullName evidence="8">Sodium/calcium exchanger membrane region domain-containing protein</fullName>
    </recommendedName>
</protein>
<dbReference type="PANTHER" id="PTHR12266">
    <property type="entry name" value="NA+/CA2+ K+ INDEPENDENT EXCHANGER"/>
    <property type="match status" value="1"/>
</dbReference>
<dbReference type="RefSeq" id="XP_002294445.1">
    <property type="nucleotide sequence ID" value="XM_002294409.1"/>
</dbReference>
<dbReference type="Proteomes" id="UP000001449">
    <property type="component" value="Chromosome 17"/>
</dbReference>
<keyword evidence="4 7" id="KW-1133">Transmembrane helix</keyword>
<keyword evidence="5 7" id="KW-0472">Membrane</keyword>
<dbReference type="EMBL" id="CM000651">
    <property type="protein sequence ID" value="EED88279.1"/>
    <property type="molecule type" value="Genomic_DNA"/>
</dbReference>
<dbReference type="InterPro" id="IPR051359">
    <property type="entry name" value="CaCA_antiporter"/>
</dbReference>
<dbReference type="KEGG" id="tps:THAPSDRAFT_10566"/>
<dbReference type="InParanoid" id="B8CDW7"/>
<evidence type="ECO:0000256" key="2">
    <source>
        <dbReference type="ARBA" id="ARBA00022448"/>
    </source>
</evidence>
<reference evidence="9 10" key="1">
    <citation type="journal article" date="2004" name="Science">
        <title>The genome of the diatom Thalassiosira pseudonana: ecology, evolution, and metabolism.</title>
        <authorList>
            <person name="Armbrust E.V."/>
            <person name="Berges J.A."/>
            <person name="Bowler C."/>
            <person name="Green B.R."/>
            <person name="Martinez D."/>
            <person name="Putnam N.H."/>
            <person name="Zhou S."/>
            <person name="Allen A.E."/>
            <person name="Apt K.E."/>
            <person name="Bechner M."/>
            <person name="Brzezinski M.A."/>
            <person name="Chaal B.K."/>
            <person name="Chiovitti A."/>
            <person name="Davis A.K."/>
            <person name="Demarest M.S."/>
            <person name="Detter J.C."/>
            <person name="Glavina T."/>
            <person name="Goodstein D."/>
            <person name="Hadi M.Z."/>
            <person name="Hellsten U."/>
            <person name="Hildebrand M."/>
            <person name="Jenkins B.D."/>
            <person name="Jurka J."/>
            <person name="Kapitonov V.V."/>
            <person name="Kroger N."/>
            <person name="Lau W.W."/>
            <person name="Lane T.W."/>
            <person name="Larimer F.W."/>
            <person name="Lippmeier J.C."/>
            <person name="Lucas S."/>
            <person name="Medina M."/>
            <person name="Montsant A."/>
            <person name="Obornik M."/>
            <person name="Parker M.S."/>
            <person name="Palenik B."/>
            <person name="Pazour G.J."/>
            <person name="Richardson P.M."/>
            <person name="Rynearson T.A."/>
            <person name="Saito M.A."/>
            <person name="Schwartz D.C."/>
            <person name="Thamatrakoln K."/>
            <person name="Valentin K."/>
            <person name="Vardi A."/>
            <person name="Wilkerson F.P."/>
            <person name="Rokhsar D.S."/>
        </authorList>
    </citation>
    <scope>NUCLEOTIDE SEQUENCE [LARGE SCALE GENOMIC DNA]</scope>
    <source>
        <strain evidence="9 10">CCMP1335</strain>
    </source>
</reference>
<evidence type="ECO:0000256" key="5">
    <source>
        <dbReference type="ARBA" id="ARBA00023136"/>
    </source>
</evidence>
<dbReference type="GeneID" id="7453115"/>
<comment type="subcellular location">
    <subcellularLocation>
        <location evidence="1">Membrane</location>
        <topology evidence="1">Multi-pass membrane protein</topology>
    </subcellularLocation>
</comment>
<dbReference type="GO" id="GO:0006812">
    <property type="term" value="P:monoatomic cation transport"/>
    <property type="evidence" value="ECO:0000318"/>
    <property type="project" value="GO_Central"/>
</dbReference>
<keyword evidence="10" id="KW-1185">Reference proteome</keyword>
<feature type="domain" description="Sodium/calcium exchanger membrane region" evidence="8">
    <location>
        <begin position="43"/>
        <end position="198"/>
    </location>
</feature>
<organism evidence="9 10">
    <name type="scientific">Thalassiosira pseudonana</name>
    <name type="common">Marine diatom</name>
    <name type="synonym">Cyclotella nana</name>
    <dbReference type="NCBI Taxonomy" id="35128"/>
    <lineage>
        <taxon>Eukaryota</taxon>
        <taxon>Sar</taxon>
        <taxon>Stramenopiles</taxon>
        <taxon>Ochrophyta</taxon>
        <taxon>Bacillariophyta</taxon>
        <taxon>Coscinodiscophyceae</taxon>
        <taxon>Thalassiosirophycidae</taxon>
        <taxon>Thalassiosirales</taxon>
        <taxon>Thalassiosiraceae</taxon>
        <taxon>Thalassiosira</taxon>
    </lineage>
</organism>
<evidence type="ECO:0000256" key="4">
    <source>
        <dbReference type="ARBA" id="ARBA00022989"/>
    </source>
</evidence>
<feature type="transmembrane region" description="Helical" evidence="7">
    <location>
        <begin position="156"/>
        <end position="174"/>
    </location>
</feature>
<name>B8CDW7_THAPS</name>
<reference evidence="9 10" key="2">
    <citation type="journal article" date="2008" name="Nature">
        <title>The Phaeodactylum genome reveals the evolutionary history of diatom genomes.</title>
        <authorList>
            <person name="Bowler C."/>
            <person name="Allen A.E."/>
            <person name="Badger J.H."/>
            <person name="Grimwood J."/>
            <person name="Jabbari K."/>
            <person name="Kuo A."/>
            <person name="Maheswari U."/>
            <person name="Martens C."/>
            <person name="Maumus F."/>
            <person name="Otillar R.P."/>
            <person name="Rayko E."/>
            <person name="Salamov A."/>
            <person name="Vandepoele K."/>
            <person name="Beszteri B."/>
            <person name="Gruber A."/>
            <person name="Heijde M."/>
            <person name="Katinka M."/>
            <person name="Mock T."/>
            <person name="Valentin K."/>
            <person name="Verret F."/>
            <person name="Berges J.A."/>
            <person name="Brownlee C."/>
            <person name="Cadoret J.P."/>
            <person name="Chiovitti A."/>
            <person name="Choi C.J."/>
            <person name="Coesel S."/>
            <person name="De Martino A."/>
            <person name="Detter J.C."/>
            <person name="Durkin C."/>
            <person name="Falciatore A."/>
            <person name="Fournet J."/>
            <person name="Haruta M."/>
            <person name="Huysman M.J."/>
            <person name="Jenkins B.D."/>
            <person name="Jiroutova K."/>
            <person name="Jorgensen R.E."/>
            <person name="Joubert Y."/>
            <person name="Kaplan A."/>
            <person name="Kroger N."/>
            <person name="Kroth P.G."/>
            <person name="La Roche J."/>
            <person name="Lindquist E."/>
            <person name="Lommer M."/>
            <person name="Martin-Jezequel V."/>
            <person name="Lopez P.J."/>
            <person name="Lucas S."/>
            <person name="Mangogna M."/>
            <person name="McGinnis K."/>
            <person name="Medlin L.K."/>
            <person name="Montsant A."/>
            <person name="Oudot-Le Secq M.P."/>
            <person name="Napoli C."/>
            <person name="Obornik M."/>
            <person name="Parker M.S."/>
            <person name="Petit J.L."/>
            <person name="Porcel B.M."/>
            <person name="Poulsen N."/>
            <person name="Robison M."/>
            <person name="Rychlewski L."/>
            <person name="Rynearson T.A."/>
            <person name="Schmutz J."/>
            <person name="Shapiro H."/>
            <person name="Siaut M."/>
            <person name="Stanley M."/>
            <person name="Sussman M.R."/>
            <person name="Taylor A.R."/>
            <person name="Vardi A."/>
            <person name="von Dassow P."/>
            <person name="Vyverman W."/>
            <person name="Willis A."/>
            <person name="Wyrwicz L.S."/>
            <person name="Rokhsar D.S."/>
            <person name="Weissenbach J."/>
            <person name="Armbrust E.V."/>
            <person name="Green B.R."/>
            <person name="Van de Peer Y."/>
            <person name="Grigoriev I.V."/>
        </authorList>
    </citation>
    <scope>NUCLEOTIDE SEQUENCE [LARGE SCALE GENOMIC DNA]</scope>
    <source>
        <strain evidence="9 10">CCMP1335</strain>
    </source>
</reference>
<feature type="transmembrane region" description="Helical" evidence="7">
    <location>
        <begin position="121"/>
        <end position="144"/>
    </location>
</feature>
<dbReference type="PANTHER" id="PTHR12266:SF0">
    <property type="entry name" value="MITOCHONDRIAL SODIUM_CALCIUM EXCHANGER PROTEIN"/>
    <property type="match status" value="1"/>
</dbReference>
<dbReference type="AlphaFoldDB" id="B8CDW7"/>